<gene>
    <name evidence="1" type="ORF">LOK49_LG02G03046</name>
</gene>
<evidence type="ECO:0000313" key="2">
    <source>
        <dbReference type="Proteomes" id="UP001060215"/>
    </source>
</evidence>
<accession>A0ACC0IJ83</accession>
<sequence length="102" mass="11004">MEGEKGKEMKRNAMEWKKKAEEAVGAGGSSSLNLDKLFSQVLPPHSNKATDELLVFVSGMGGRDGGGWWREERESGRVGEGVDGGREGEGDEDKGYGVEEES</sequence>
<dbReference type="Proteomes" id="UP001060215">
    <property type="component" value="Chromosome 3"/>
</dbReference>
<reference evidence="1 2" key="1">
    <citation type="journal article" date="2022" name="Plant J.">
        <title>Chromosome-level genome of Camellia lanceoleosa provides a valuable resource for understanding genome evolution and self-incompatibility.</title>
        <authorList>
            <person name="Gong W."/>
            <person name="Xiao S."/>
            <person name="Wang L."/>
            <person name="Liao Z."/>
            <person name="Chang Y."/>
            <person name="Mo W."/>
            <person name="Hu G."/>
            <person name="Li W."/>
            <person name="Zhao G."/>
            <person name="Zhu H."/>
            <person name="Hu X."/>
            <person name="Ji K."/>
            <person name="Xiang X."/>
            <person name="Song Q."/>
            <person name="Yuan D."/>
            <person name="Jin S."/>
            <person name="Zhang L."/>
        </authorList>
    </citation>
    <scope>NUCLEOTIDE SEQUENCE [LARGE SCALE GENOMIC DNA]</scope>
    <source>
        <strain evidence="1">SQ_2022a</strain>
    </source>
</reference>
<evidence type="ECO:0000313" key="1">
    <source>
        <dbReference type="EMBL" id="KAI8025447.1"/>
    </source>
</evidence>
<organism evidence="1 2">
    <name type="scientific">Camellia lanceoleosa</name>
    <dbReference type="NCBI Taxonomy" id="1840588"/>
    <lineage>
        <taxon>Eukaryota</taxon>
        <taxon>Viridiplantae</taxon>
        <taxon>Streptophyta</taxon>
        <taxon>Embryophyta</taxon>
        <taxon>Tracheophyta</taxon>
        <taxon>Spermatophyta</taxon>
        <taxon>Magnoliopsida</taxon>
        <taxon>eudicotyledons</taxon>
        <taxon>Gunneridae</taxon>
        <taxon>Pentapetalae</taxon>
        <taxon>asterids</taxon>
        <taxon>Ericales</taxon>
        <taxon>Theaceae</taxon>
        <taxon>Camellia</taxon>
    </lineage>
</organism>
<dbReference type="EMBL" id="CM045760">
    <property type="protein sequence ID" value="KAI8025447.1"/>
    <property type="molecule type" value="Genomic_DNA"/>
</dbReference>
<name>A0ACC0IJ83_9ERIC</name>
<comment type="caution">
    <text evidence="1">The sequence shown here is derived from an EMBL/GenBank/DDBJ whole genome shotgun (WGS) entry which is preliminary data.</text>
</comment>
<protein>
    <submittedName>
        <fullName evidence="1">UDP-glycosyltransferase 85A8</fullName>
    </submittedName>
</protein>
<keyword evidence="2" id="KW-1185">Reference proteome</keyword>
<proteinExistence type="predicted"/>